<dbReference type="Proteomes" id="UP000663193">
    <property type="component" value="Chromosome 1"/>
</dbReference>
<protein>
    <submittedName>
        <fullName evidence="2">Uncharacterized protein</fullName>
    </submittedName>
</protein>
<accession>A0A7U2EQZ8</accession>
<organism evidence="2 3">
    <name type="scientific">Phaeosphaeria nodorum (strain SN15 / ATCC MYA-4574 / FGSC 10173)</name>
    <name type="common">Glume blotch fungus</name>
    <name type="synonym">Parastagonospora nodorum</name>
    <dbReference type="NCBI Taxonomy" id="321614"/>
    <lineage>
        <taxon>Eukaryota</taxon>
        <taxon>Fungi</taxon>
        <taxon>Dikarya</taxon>
        <taxon>Ascomycota</taxon>
        <taxon>Pezizomycotina</taxon>
        <taxon>Dothideomycetes</taxon>
        <taxon>Pleosporomycetidae</taxon>
        <taxon>Pleosporales</taxon>
        <taxon>Pleosporineae</taxon>
        <taxon>Phaeosphaeriaceae</taxon>
        <taxon>Parastagonospora</taxon>
    </lineage>
</organism>
<evidence type="ECO:0000313" key="2">
    <source>
        <dbReference type="EMBL" id="QRC91463.1"/>
    </source>
</evidence>
<name>A0A7U2EQZ8_PHANO</name>
<gene>
    <name evidence="2" type="ORF">JI435_009720</name>
</gene>
<reference evidence="3" key="1">
    <citation type="journal article" date="2021" name="BMC Genomics">
        <title>Chromosome-level genome assembly and manually-curated proteome of model necrotroph Parastagonospora nodorum Sn15 reveals a genome-wide trove of candidate effector homologs, and redundancy of virulence-related functions within an accessory chromosome.</title>
        <authorList>
            <person name="Bertazzoni S."/>
            <person name="Jones D.A.B."/>
            <person name="Phan H.T."/>
            <person name="Tan K.-C."/>
            <person name="Hane J.K."/>
        </authorList>
    </citation>
    <scope>NUCLEOTIDE SEQUENCE [LARGE SCALE GENOMIC DNA]</scope>
    <source>
        <strain evidence="3">SN15 / ATCC MYA-4574 / FGSC 10173)</strain>
    </source>
</reference>
<keyword evidence="3" id="KW-1185">Reference proteome</keyword>
<proteinExistence type="predicted"/>
<evidence type="ECO:0000256" key="1">
    <source>
        <dbReference type="SAM" id="MobiDB-lite"/>
    </source>
</evidence>
<feature type="compositionally biased region" description="Basic residues" evidence="1">
    <location>
        <begin position="386"/>
        <end position="395"/>
    </location>
</feature>
<dbReference type="EMBL" id="CP069023">
    <property type="protein sequence ID" value="QRC91463.1"/>
    <property type="molecule type" value="Genomic_DNA"/>
</dbReference>
<feature type="region of interest" description="Disordered" evidence="1">
    <location>
        <begin position="305"/>
        <end position="395"/>
    </location>
</feature>
<dbReference type="VEuPathDB" id="FungiDB:JI435_009720"/>
<sequence length="395" mass="44359">MPEITFVFGPDGSFFFDCPKTWKFHGIPQSLRQLFNSSMSANWRIAQPYCVALAPAPKSFKLADPLWYAGCKTLSGEDKLFYTEKSFETTYPDLVRWMKGLSNAPRSCFVTFGQNLSYFACAADQGSIWGGIPSELEDTVRKVVDMPTFVCLGKHNAWLVLYPNGYIAWKFHGHYSALHTILNNTAPQSIAYVALSPYNKEHYFIAFKDRSIKYNFKGAPKEWMVLMTEVFKSWATEPMPSQPPPLTQPNYQAPPRYYPEQQYPQGQAWQQPQPYHQQVQVAYNQNSPAQYPAHLAGYHNVSGMPSPAPSYHSPVPQHAMPSPAPSYHSPVPQHMVPNSPQWSGPPQPPPVELPASLPVELPAELPGDFSPAGPASVPSQKTSTEKKRKSLFKLF</sequence>
<dbReference type="AlphaFoldDB" id="A0A7U2EQZ8"/>
<feature type="compositionally biased region" description="Pro residues" evidence="1">
    <location>
        <begin position="343"/>
        <end position="352"/>
    </location>
</feature>
<evidence type="ECO:0000313" key="3">
    <source>
        <dbReference type="Proteomes" id="UP000663193"/>
    </source>
</evidence>
<dbReference type="OrthoDB" id="4764735at2759"/>